<feature type="domain" description="HTH tetR-type" evidence="3">
    <location>
        <begin position="25"/>
        <end position="83"/>
    </location>
</feature>
<accession>A0A918YTJ6</accession>
<evidence type="ECO:0000256" key="1">
    <source>
        <dbReference type="ARBA" id="ARBA00023125"/>
    </source>
</evidence>
<dbReference type="Proteomes" id="UP000655443">
    <property type="component" value="Unassembled WGS sequence"/>
</dbReference>
<protein>
    <submittedName>
        <fullName evidence="4">TetR family transcriptional regulator</fullName>
    </submittedName>
</protein>
<dbReference type="AlphaFoldDB" id="A0A918YTJ6"/>
<dbReference type="Gene3D" id="1.10.357.10">
    <property type="entry name" value="Tetracycline Repressor, domain 2"/>
    <property type="match status" value="1"/>
</dbReference>
<feature type="DNA-binding region" description="H-T-H motif" evidence="2">
    <location>
        <begin position="46"/>
        <end position="65"/>
    </location>
</feature>
<evidence type="ECO:0000259" key="3">
    <source>
        <dbReference type="PROSITE" id="PS50977"/>
    </source>
</evidence>
<sequence>MLRAAGVSHDVVLDVVGDGRRNQKLRTRRALIDAAVTLLHEGRTVTIAEAAETAQVSTATAYRYFSHPSDLLLEARTLMRAPDVLADLPDDPAERLDMVVSRIADTQLGDEAMWRALLRATMDRWQQVAQGERADDIPFHNRTRTRTRLDLTRTVLEPLADILPPAEHRRLTMAVMLVYGVEALISTRDACGVDADEAKEVMRWAAQALLESALRRSET</sequence>
<comment type="caution">
    <text evidence="4">The sequence shown here is derived from an EMBL/GenBank/DDBJ whole genome shotgun (WGS) entry which is preliminary data.</text>
</comment>
<dbReference type="GO" id="GO:0003677">
    <property type="term" value="F:DNA binding"/>
    <property type="evidence" value="ECO:0007669"/>
    <property type="project" value="UniProtKB-UniRule"/>
</dbReference>
<dbReference type="InterPro" id="IPR009057">
    <property type="entry name" value="Homeodomain-like_sf"/>
</dbReference>
<organism evidence="4 5">
    <name type="scientific">Streptomyces alanosinicus</name>
    <dbReference type="NCBI Taxonomy" id="68171"/>
    <lineage>
        <taxon>Bacteria</taxon>
        <taxon>Bacillati</taxon>
        <taxon>Actinomycetota</taxon>
        <taxon>Actinomycetes</taxon>
        <taxon>Kitasatosporales</taxon>
        <taxon>Streptomycetaceae</taxon>
        <taxon>Streptomyces</taxon>
    </lineage>
</organism>
<name>A0A918YTJ6_9ACTN</name>
<reference evidence="4" key="1">
    <citation type="journal article" date="2014" name="Int. J. Syst. Evol. Microbiol.">
        <title>Complete genome sequence of Corynebacterium casei LMG S-19264T (=DSM 44701T), isolated from a smear-ripened cheese.</title>
        <authorList>
            <consortium name="US DOE Joint Genome Institute (JGI-PGF)"/>
            <person name="Walter F."/>
            <person name="Albersmeier A."/>
            <person name="Kalinowski J."/>
            <person name="Ruckert C."/>
        </authorList>
    </citation>
    <scope>NUCLEOTIDE SEQUENCE</scope>
    <source>
        <strain evidence="4">JCM 4714</strain>
    </source>
</reference>
<gene>
    <name evidence="4" type="ORF">GCM10010339_90180</name>
</gene>
<evidence type="ECO:0000256" key="2">
    <source>
        <dbReference type="PROSITE-ProRule" id="PRU00335"/>
    </source>
</evidence>
<keyword evidence="5" id="KW-1185">Reference proteome</keyword>
<dbReference type="EMBL" id="BMVG01000063">
    <property type="protein sequence ID" value="GHE15446.1"/>
    <property type="molecule type" value="Genomic_DNA"/>
</dbReference>
<reference evidence="4" key="2">
    <citation type="submission" date="2020-09" db="EMBL/GenBank/DDBJ databases">
        <authorList>
            <person name="Sun Q."/>
            <person name="Ohkuma M."/>
        </authorList>
    </citation>
    <scope>NUCLEOTIDE SEQUENCE</scope>
    <source>
        <strain evidence="4">JCM 4714</strain>
    </source>
</reference>
<evidence type="ECO:0000313" key="5">
    <source>
        <dbReference type="Proteomes" id="UP000655443"/>
    </source>
</evidence>
<evidence type="ECO:0000313" key="4">
    <source>
        <dbReference type="EMBL" id="GHE15446.1"/>
    </source>
</evidence>
<dbReference type="SUPFAM" id="SSF46689">
    <property type="entry name" value="Homeodomain-like"/>
    <property type="match status" value="1"/>
</dbReference>
<dbReference type="InterPro" id="IPR001647">
    <property type="entry name" value="HTH_TetR"/>
</dbReference>
<keyword evidence="1 2" id="KW-0238">DNA-binding</keyword>
<dbReference type="PROSITE" id="PS50977">
    <property type="entry name" value="HTH_TETR_2"/>
    <property type="match status" value="1"/>
</dbReference>
<proteinExistence type="predicted"/>